<dbReference type="SUPFAM" id="SSF50249">
    <property type="entry name" value="Nucleic acid-binding proteins"/>
    <property type="match status" value="1"/>
</dbReference>
<dbReference type="EMBL" id="BARU01025883">
    <property type="protein sequence ID" value="GAH71683.1"/>
    <property type="molecule type" value="Genomic_DNA"/>
</dbReference>
<evidence type="ECO:0000313" key="2">
    <source>
        <dbReference type="EMBL" id="GAH71683.1"/>
    </source>
</evidence>
<comment type="caution">
    <text evidence="2">The sequence shown here is derived from an EMBL/GenBank/DDBJ whole genome shotgun (WGS) entry which is preliminary data.</text>
</comment>
<feature type="non-terminal residue" evidence="2">
    <location>
        <position position="1"/>
    </location>
</feature>
<dbReference type="PANTHER" id="PTHR47165:SF4">
    <property type="entry name" value="OS03G0429900 PROTEIN"/>
    <property type="match status" value="1"/>
</dbReference>
<dbReference type="Pfam" id="PF08646">
    <property type="entry name" value="Rep_fac-A_C"/>
    <property type="match status" value="1"/>
</dbReference>
<reference evidence="2" key="1">
    <citation type="journal article" date="2014" name="Front. Microbiol.">
        <title>High frequency of phylogenetically diverse reductive dehalogenase-homologous genes in deep subseafloor sedimentary metagenomes.</title>
        <authorList>
            <person name="Kawai M."/>
            <person name="Futagami T."/>
            <person name="Toyoda A."/>
            <person name="Takaki Y."/>
            <person name="Nishi S."/>
            <person name="Hori S."/>
            <person name="Arai W."/>
            <person name="Tsubouchi T."/>
            <person name="Morono Y."/>
            <person name="Uchiyama I."/>
            <person name="Ito T."/>
            <person name="Fujiyama A."/>
            <person name="Inagaki F."/>
            <person name="Takami H."/>
        </authorList>
    </citation>
    <scope>NUCLEOTIDE SEQUENCE</scope>
    <source>
        <strain evidence="2">Expedition CK06-06</strain>
    </source>
</reference>
<name>X1JPG6_9ZZZZ</name>
<dbReference type="Gene3D" id="2.40.50.140">
    <property type="entry name" value="Nucleic acid-binding proteins"/>
    <property type="match status" value="1"/>
</dbReference>
<evidence type="ECO:0000259" key="1">
    <source>
        <dbReference type="Pfam" id="PF08646"/>
    </source>
</evidence>
<dbReference type="InterPro" id="IPR013955">
    <property type="entry name" value="Rep_factor-A_C"/>
</dbReference>
<dbReference type="AlphaFoldDB" id="X1JPG6"/>
<sequence length="207" mass="23135">EDSGYGHELIITGNSFLKKAIHNDMTPQGFVPSSTISNLGSQIHMINDIEDIKEDEIVTIQGTVVKLNETQFVYSSCPECKKKVNKQDKLYVCKEHGAVEKPINRILFSFIVNDGTGNVNILCAGKLAEMIIGMSADAVSRMVDEQESEKAPYSILRNKGFENSELIISGKVNKNQYINSLEIIARSIEEVRYKEAAKNMVKQLFTE</sequence>
<feature type="domain" description="Replication factor A C-terminal" evidence="1">
    <location>
        <begin position="58"/>
        <end position="200"/>
    </location>
</feature>
<dbReference type="PANTHER" id="PTHR47165">
    <property type="entry name" value="OS03G0429900 PROTEIN"/>
    <property type="match status" value="1"/>
</dbReference>
<proteinExistence type="predicted"/>
<protein>
    <recommendedName>
        <fullName evidence="1">Replication factor A C-terminal domain-containing protein</fullName>
    </recommendedName>
</protein>
<organism evidence="2">
    <name type="scientific">marine sediment metagenome</name>
    <dbReference type="NCBI Taxonomy" id="412755"/>
    <lineage>
        <taxon>unclassified sequences</taxon>
        <taxon>metagenomes</taxon>
        <taxon>ecological metagenomes</taxon>
    </lineage>
</organism>
<gene>
    <name evidence="2" type="ORF">S03H2_41654</name>
</gene>
<dbReference type="InterPro" id="IPR012340">
    <property type="entry name" value="NA-bd_OB-fold"/>
</dbReference>
<accession>X1JPG6</accession>